<accession>A0A5N6MPN3</accession>
<gene>
    <name evidence="4" type="ORF">E3N88_31226</name>
</gene>
<dbReference type="AlphaFoldDB" id="A0A5N6MPN3"/>
<evidence type="ECO:0000256" key="3">
    <source>
        <dbReference type="PROSITE-ProRule" id="PRU00708"/>
    </source>
</evidence>
<dbReference type="GO" id="GO:0005739">
    <property type="term" value="C:mitochondrion"/>
    <property type="evidence" value="ECO:0007669"/>
    <property type="project" value="TreeGrafter"/>
</dbReference>
<dbReference type="SUPFAM" id="SSF48452">
    <property type="entry name" value="TPR-like"/>
    <property type="match status" value="1"/>
</dbReference>
<feature type="repeat" description="PPR" evidence="3">
    <location>
        <begin position="174"/>
        <end position="208"/>
    </location>
</feature>
<dbReference type="InterPro" id="IPR011990">
    <property type="entry name" value="TPR-like_helical_dom_sf"/>
</dbReference>
<evidence type="ECO:0008006" key="6">
    <source>
        <dbReference type="Google" id="ProtNLM"/>
    </source>
</evidence>
<comment type="similarity">
    <text evidence="1">Belongs to the PPR family. P subfamily.</text>
</comment>
<dbReference type="GO" id="GO:0003729">
    <property type="term" value="F:mRNA binding"/>
    <property type="evidence" value="ECO:0007669"/>
    <property type="project" value="UniProtKB-ARBA"/>
</dbReference>
<name>A0A5N6MPN3_9ASTR</name>
<evidence type="ECO:0000256" key="1">
    <source>
        <dbReference type="ARBA" id="ARBA00007626"/>
    </source>
</evidence>
<comment type="caution">
    <text evidence="4">The sequence shown here is derived from an EMBL/GenBank/DDBJ whole genome shotgun (WGS) entry which is preliminary data.</text>
</comment>
<dbReference type="NCBIfam" id="TIGR00756">
    <property type="entry name" value="PPR"/>
    <property type="match status" value="2"/>
</dbReference>
<dbReference type="PROSITE" id="PS51375">
    <property type="entry name" value="PPR"/>
    <property type="match status" value="3"/>
</dbReference>
<organism evidence="4 5">
    <name type="scientific">Mikania micrantha</name>
    <name type="common">bitter vine</name>
    <dbReference type="NCBI Taxonomy" id="192012"/>
    <lineage>
        <taxon>Eukaryota</taxon>
        <taxon>Viridiplantae</taxon>
        <taxon>Streptophyta</taxon>
        <taxon>Embryophyta</taxon>
        <taxon>Tracheophyta</taxon>
        <taxon>Spermatophyta</taxon>
        <taxon>Magnoliopsida</taxon>
        <taxon>eudicotyledons</taxon>
        <taxon>Gunneridae</taxon>
        <taxon>Pentapetalae</taxon>
        <taxon>asterids</taxon>
        <taxon>campanulids</taxon>
        <taxon>Asterales</taxon>
        <taxon>Asteraceae</taxon>
        <taxon>Asteroideae</taxon>
        <taxon>Heliantheae alliance</taxon>
        <taxon>Eupatorieae</taxon>
        <taxon>Mikania</taxon>
    </lineage>
</organism>
<dbReference type="InterPro" id="IPR002885">
    <property type="entry name" value="PPR_rpt"/>
</dbReference>
<dbReference type="Gene3D" id="1.25.40.10">
    <property type="entry name" value="Tetratricopeptide repeat domain"/>
    <property type="match status" value="4"/>
</dbReference>
<feature type="repeat" description="PPR" evidence="3">
    <location>
        <begin position="814"/>
        <end position="848"/>
    </location>
</feature>
<dbReference type="OrthoDB" id="1890565at2759"/>
<feature type="repeat" description="PPR" evidence="3">
    <location>
        <begin position="637"/>
        <end position="671"/>
    </location>
</feature>
<dbReference type="PANTHER" id="PTHR45717">
    <property type="entry name" value="OS12G0527900 PROTEIN"/>
    <property type="match status" value="1"/>
</dbReference>
<reference evidence="4 5" key="1">
    <citation type="submission" date="2019-05" db="EMBL/GenBank/DDBJ databases">
        <title>Mikania micrantha, genome provides insights into the molecular mechanism of rapid growth.</title>
        <authorList>
            <person name="Liu B."/>
        </authorList>
    </citation>
    <scope>NUCLEOTIDE SEQUENCE [LARGE SCALE GENOMIC DNA]</scope>
    <source>
        <strain evidence="4">NLD-2019</strain>
        <tissue evidence="4">Leaf</tissue>
    </source>
</reference>
<keyword evidence="2" id="KW-0677">Repeat</keyword>
<sequence>MMMLVRSYKISLSCLSISRVLFYSTETRIINQGPAFKSNDSLYRRISPVGDPTVSVIPILDQWEKEGNSVTLSQLFVIIKSLRKFNRYTHALQLSEWIFSKKGSKLLSAGVAIHLDLVSKVNGVEQAEKYFNSIPDDVKNLQVYGALLNCYAATKSVEKSEATAEKMKQMGMMTTLSYNSMLNLYKKIGDFKKLDKIYQEMIELGIPCDKPTFYIRLSAYASASDLEQMEKILKNLEESPSLGVDWNAYTIASGGYIKSGLPNKAFEMLKKSEEYIRGNSKGVAWETLIGMYGAIGKKDDVYRIWNLYKTSWSKIYNRGYSSMINALVRLDDIDGAEKLLAEWESQKLSFDLRIPNILINAYCSKGLLVKAEAYVDRLLGVGKQFPACTWVLFVTAYTKSKEMEKAVEMLKKCVVAEDKRGCKLDQDTFSKCVEYLKGNDDLKMVEEIENFFKDRIRVPQISDAESYGDDVEESLKPCISISRVLFYSTETTIIKQTQTVKSNDSLYRRISPVGDPNVSMIPILDQWEKEGKSVIFSQLIPIIKSLRKFNRYTHALQLSEWMSNRRRKLTPAGVAVHLDLLSKVQGVEHAEKYFNSIPDDVKNLQVYGALLNCYATTKSVEKAEATAEKIKQMGMMTTLSYNSMLSLYKKIGDYKKLDEVYQEMIELSVSCDKPTFYIRLSAYASASDLDQMEKLLKHLEETSSLGVDWNVYITASGGYLKAGLPDKVFEMLKKSENYIHGNSKGAAWEILIGRYGSIGKKDDVYRIWNLYKTSWSKVYNRGYSSIINALVSLDDIDGAEKLLAEWESQKLSFDFRIPNMLLKAYCTKGQLVKAEAYVDRLLDMGKQPPASTWVLFVTAYATSKKIEKAVEMLKKCVAAEDMRGCKLDQDVFRECVEYLKGNGDSKMVEEIETIFKDRIRVPHASDAESFGDEVVESTLMER</sequence>
<dbReference type="EMBL" id="SZYD01000015">
    <property type="protein sequence ID" value="KAD3642002.1"/>
    <property type="molecule type" value="Genomic_DNA"/>
</dbReference>
<evidence type="ECO:0000256" key="2">
    <source>
        <dbReference type="ARBA" id="ARBA00022737"/>
    </source>
</evidence>
<dbReference type="PANTHER" id="PTHR45717:SF37">
    <property type="entry name" value="TETRATRICOPEPTIDE-LIKE HELICAL DOMAIN-CONTAINING PROTEIN-RELATED"/>
    <property type="match status" value="1"/>
</dbReference>
<proteinExistence type="inferred from homology"/>
<dbReference type="Pfam" id="PF01535">
    <property type="entry name" value="PPR"/>
    <property type="match status" value="7"/>
</dbReference>
<evidence type="ECO:0000313" key="4">
    <source>
        <dbReference type="EMBL" id="KAD3642002.1"/>
    </source>
</evidence>
<evidence type="ECO:0000313" key="5">
    <source>
        <dbReference type="Proteomes" id="UP000326396"/>
    </source>
</evidence>
<keyword evidence="5" id="KW-1185">Reference proteome</keyword>
<protein>
    <recommendedName>
        <fullName evidence="6">Pentacotripeptide-repeat region of PRORP domain-containing protein</fullName>
    </recommendedName>
</protein>
<dbReference type="Proteomes" id="UP000326396">
    <property type="component" value="Linkage Group LG5"/>
</dbReference>